<feature type="domain" description="DUF5641" evidence="1">
    <location>
        <begin position="25"/>
        <end position="116"/>
    </location>
</feature>
<keyword evidence="3" id="KW-1185">Reference proteome</keyword>
<gene>
    <name evidence="2" type="ORF">N1851_004487</name>
</gene>
<comment type="caution">
    <text evidence="2">The sequence shown here is derived from an EMBL/GenBank/DDBJ whole genome shotgun (WGS) entry which is preliminary data.</text>
</comment>
<name>A0AA47PAX5_MERPO</name>
<dbReference type="InterPro" id="IPR040676">
    <property type="entry name" value="DUF5641"/>
</dbReference>
<proteinExistence type="predicted"/>
<dbReference type="Pfam" id="PF18701">
    <property type="entry name" value="DUF5641"/>
    <property type="match status" value="1"/>
</dbReference>
<evidence type="ECO:0000313" key="2">
    <source>
        <dbReference type="EMBL" id="KAK0153723.1"/>
    </source>
</evidence>
<organism evidence="2 3">
    <name type="scientific">Merluccius polli</name>
    <name type="common">Benguela hake</name>
    <name type="synonym">Merluccius cadenati</name>
    <dbReference type="NCBI Taxonomy" id="89951"/>
    <lineage>
        <taxon>Eukaryota</taxon>
        <taxon>Metazoa</taxon>
        <taxon>Chordata</taxon>
        <taxon>Craniata</taxon>
        <taxon>Vertebrata</taxon>
        <taxon>Euteleostomi</taxon>
        <taxon>Actinopterygii</taxon>
        <taxon>Neopterygii</taxon>
        <taxon>Teleostei</taxon>
        <taxon>Neoteleostei</taxon>
        <taxon>Acanthomorphata</taxon>
        <taxon>Zeiogadaria</taxon>
        <taxon>Gadariae</taxon>
        <taxon>Gadiformes</taxon>
        <taxon>Gadoidei</taxon>
        <taxon>Merlucciidae</taxon>
        <taxon>Merluccius</taxon>
    </lineage>
</organism>
<dbReference type="EMBL" id="JAOPHQ010000640">
    <property type="protein sequence ID" value="KAK0153723.1"/>
    <property type="molecule type" value="Genomic_DNA"/>
</dbReference>
<evidence type="ECO:0000259" key="1">
    <source>
        <dbReference type="Pfam" id="PF18701"/>
    </source>
</evidence>
<dbReference type="PANTHER" id="PTHR47331:SF5">
    <property type="entry name" value="RIBONUCLEASE H"/>
    <property type="match status" value="1"/>
</dbReference>
<dbReference type="Proteomes" id="UP001174136">
    <property type="component" value="Unassembled WGS sequence"/>
</dbReference>
<sequence length="132" mass="15115">MLLMGRRDASLPQVSYAPDQLTRRRWRHCQMMDHFWAQFLRSYLLSLQVRQKWRQPTDDLLQDTVVMIVDPQLPRDHWPAGKVVKLNASADGCIQLAEVQVGDKTYLRPVARLVRLPAVPDDNADPGTSVAP</sequence>
<dbReference type="PANTHER" id="PTHR47331">
    <property type="entry name" value="PHD-TYPE DOMAIN-CONTAINING PROTEIN"/>
    <property type="match status" value="1"/>
</dbReference>
<dbReference type="AlphaFoldDB" id="A0AA47PAX5"/>
<protein>
    <recommendedName>
        <fullName evidence="1">DUF5641 domain-containing protein</fullName>
    </recommendedName>
</protein>
<evidence type="ECO:0000313" key="3">
    <source>
        <dbReference type="Proteomes" id="UP001174136"/>
    </source>
</evidence>
<accession>A0AA47PAX5</accession>
<reference evidence="2" key="1">
    <citation type="journal article" date="2023" name="Front. Mar. Sci.">
        <title>A new Merluccius polli reference genome to investigate the effects of global change in West African waters.</title>
        <authorList>
            <person name="Mateo J.L."/>
            <person name="Blanco-Fernandez C."/>
            <person name="Garcia-Vazquez E."/>
            <person name="Machado-Schiaffino G."/>
        </authorList>
    </citation>
    <scope>NUCLEOTIDE SEQUENCE</scope>
    <source>
        <strain evidence="2">C29</strain>
        <tissue evidence="2">Fin</tissue>
    </source>
</reference>